<dbReference type="OrthoDB" id="512581at2"/>
<accession>A0A2A2SJT9</accession>
<dbReference type="RefSeq" id="WP_095996585.1">
    <property type="nucleotide sequence ID" value="NZ_NSLI01000001.1"/>
</dbReference>
<feature type="chain" id="PRO_5012426359" evidence="1">
    <location>
        <begin position="20"/>
        <end position="114"/>
    </location>
</feature>
<proteinExistence type="predicted"/>
<sequence>MRTILATFALLPLAAPAAAHHGWSSYDEAKPLTVKGRLEQVSWGNPHGTAKIRRGNQTWDVVLAPVQRMQARGLALEEINKGQPVTLVGYARRDGTAEMRIERITVGSETVELR</sequence>
<gene>
    <name evidence="2" type="ORF">CKY28_01635</name>
</gene>
<feature type="signal peptide" evidence="1">
    <location>
        <begin position="1"/>
        <end position="19"/>
    </location>
</feature>
<dbReference type="Pfam" id="PF19649">
    <property type="entry name" value="DUF6152"/>
    <property type="match status" value="1"/>
</dbReference>
<dbReference type="EMBL" id="NSLI01000001">
    <property type="protein sequence ID" value="PAX09478.1"/>
    <property type="molecule type" value="Genomic_DNA"/>
</dbReference>
<comment type="caution">
    <text evidence="2">The sequence shown here is derived from an EMBL/GenBank/DDBJ whole genome shotgun (WGS) entry which is preliminary data.</text>
</comment>
<reference evidence="3" key="1">
    <citation type="submission" date="2017-09" db="EMBL/GenBank/DDBJ databases">
        <authorList>
            <person name="Feng G."/>
            <person name="Zhu H."/>
        </authorList>
    </citation>
    <scope>NUCLEOTIDE SEQUENCE [LARGE SCALE GENOMIC DNA]</scope>
    <source>
        <strain evidence="3">1PNM-20</strain>
    </source>
</reference>
<dbReference type="InterPro" id="IPR046150">
    <property type="entry name" value="DUF6152"/>
</dbReference>
<evidence type="ECO:0000313" key="3">
    <source>
        <dbReference type="Proteomes" id="UP000218151"/>
    </source>
</evidence>
<protein>
    <submittedName>
        <fullName evidence="2">Uncharacterized protein</fullName>
    </submittedName>
</protein>
<keyword evidence="1" id="KW-0732">Signal</keyword>
<evidence type="ECO:0000256" key="1">
    <source>
        <dbReference type="SAM" id="SignalP"/>
    </source>
</evidence>
<keyword evidence="3" id="KW-1185">Reference proteome</keyword>
<dbReference type="AlphaFoldDB" id="A0A2A2SJT9"/>
<evidence type="ECO:0000313" key="2">
    <source>
        <dbReference type="EMBL" id="PAX09478.1"/>
    </source>
</evidence>
<dbReference type="Proteomes" id="UP000218151">
    <property type="component" value="Unassembled WGS sequence"/>
</dbReference>
<name>A0A2A2SJT9_9SPHN</name>
<organism evidence="2 3">
    <name type="scientific">Sphingomonas lenta</name>
    <dbReference type="NCBI Taxonomy" id="1141887"/>
    <lineage>
        <taxon>Bacteria</taxon>
        <taxon>Pseudomonadati</taxon>
        <taxon>Pseudomonadota</taxon>
        <taxon>Alphaproteobacteria</taxon>
        <taxon>Sphingomonadales</taxon>
        <taxon>Sphingomonadaceae</taxon>
        <taxon>Sphingomonas</taxon>
    </lineage>
</organism>